<keyword evidence="3" id="KW-1185">Reference proteome</keyword>
<proteinExistence type="predicted"/>
<evidence type="ECO:0008006" key="4">
    <source>
        <dbReference type="Google" id="ProtNLM"/>
    </source>
</evidence>
<gene>
    <name evidence="2" type="ORF">CSPHI_04965</name>
</gene>
<accession>A0A1L7CXA0</accession>
<evidence type="ECO:0000256" key="1">
    <source>
        <dbReference type="SAM" id="MobiDB-lite"/>
    </source>
</evidence>
<dbReference type="KEGG" id="csph:CSPHI_04965"/>
<dbReference type="Proteomes" id="UP000185469">
    <property type="component" value="Chromosome"/>
</dbReference>
<dbReference type="OrthoDB" id="4413592at2"/>
<protein>
    <recommendedName>
        <fullName evidence="4">HNH domain-containing protein</fullName>
    </recommendedName>
</protein>
<dbReference type="AlphaFoldDB" id="A0A1L7CXA0"/>
<dbReference type="STRING" id="1437874.CSPHI_04965"/>
<evidence type="ECO:0000313" key="3">
    <source>
        <dbReference type="Proteomes" id="UP000185469"/>
    </source>
</evidence>
<dbReference type="EMBL" id="CP009248">
    <property type="protein sequence ID" value="APT90496.1"/>
    <property type="molecule type" value="Genomic_DNA"/>
</dbReference>
<dbReference type="Gene3D" id="1.10.30.50">
    <property type="match status" value="1"/>
</dbReference>
<name>A0A1L7CXA0_9CORY</name>
<organism evidence="2 3">
    <name type="scientific">Corynebacterium sphenisci DSM 44792</name>
    <dbReference type="NCBI Taxonomy" id="1437874"/>
    <lineage>
        <taxon>Bacteria</taxon>
        <taxon>Bacillati</taxon>
        <taxon>Actinomycetota</taxon>
        <taxon>Actinomycetes</taxon>
        <taxon>Mycobacteriales</taxon>
        <taxon>Corynebacteriaceae</taxon>
        <taxon>Corynebacterium</taxon>
    </lineage>
</organism>
<reference evidence="2 3" key="1">
    <citation type="submission" date="2014-08" db="EMBL/GenBank/DDBJ databases">
        <title>Complete genome sequence of Corynebacterium sphenisci CECT 5990(T) (=DSM 44792(T)), isolated from healthy wild penguins.</title>
        <authorList>
            <person name="Ruckert C."/>
            <person name="Albersmeier A."/>
            <person name="Winkler A."/>
            <person name="Kalinowski J."/>
        </authorList>
    </citation>
    <scope>NUCLEOTIDE SEQUENCE [LARGE SCALE GENOMIC DNA]</scope>
    <source>
        <strain evidence="2 3">DSM 44792</strain>
    </source>
</reference>
<evidence type="ECO:0000313" key="2">
    <source>
        <dbReference type="EMBL" id="APT90496.1"/>
    </source>
</evidence>
<sequence length="65" mass="7168">MCHEPIDMALPPGHRDAFTLDHLTPLSRGGDIDGPAEPAHRRCNSGRGDGRRARARAHPPTLLHW</sequence>
<feature type="region of interest" description="Disordered" evidence="1">
    <location>
        <begin position="26"/>
        <end position="65"/>
    </location>
</feature>